<accession>A0A3N0BZC9</accession>
<protein>
    <submittedName>
        <fullName evidence="1">Uncharacterized protein</fullName>
    </submittedName>
</protein>
<gene>
    <name evidence="1" type="ORF">D7004_05195</name>
</gene>
<proteinExistence type="predicted"/>
<dbReference type="Proteomes" id="UP000274046">
    <property type="component" value="Unassembled WGS sequence"/>
</dbReference>
<comment type="caution">
    <text evidence="1">The sequence shown here is derived from an EMBL/GenBank/DDBJ whole genome shotgun (WGS) entry which is preliminary data.</text>
</comment>
<dbReference type="AlphaFoldDB" id="A0A3N0BZC9"/>
<dbReference type="RefSeq" id="WP_123204812.1">
    <property type="nucleotide sequence ID" value="NZ_RBEE01000008.1"/>
</dbReference>
<name>A0A3N0BZC9_9SPHI</name>
<evidence type="ECO:0000313" key="1">
    <source>
        <dbReference type="EMBL" id="RNL55082.1"/>
    </source>
</evidence>
<sequence length="62" mass="7242">MDTLIIEVTDKKAYKLLMDLEELHLIKVIKKSSEKLSSIRLKIKSPMDNADIDKQLDQLRDE</sequence>
<reference evidence="1 2" key="1">
    <citation type="submission" date="2018-10" db="EMBL/GenBank/DDBJ databases">
        <title>Genome sequencing of Pedobacter jejuensis TNB23.</title>
        <authorList>
            <person name="Cho Y.-J."/>
            <person name="Cho A."/>
            <person name="Kim O.-S."/>
        </authorList>
    </citation>
    <scope>NUCLEOTIDE SEQUENCE [LARGE SCALE GENOMIC DNA]</scope>
    <source>
        <strain evidence="1 2">TNB23</strain>
    </source>
</reference>
<dbReference type="OrthoDB" id="773214at2"/>
<keyword evidence="2" id="KW-1185">Reference proteome</keyword>
<dbReference type="EMBL" id="RBEE01000008">
    <property type="protein sequence ID" value="RNL55082.1"/>
    <property type="molecule type" value="Genomic_DNA"/>
</dbReference>
<evidence type="ECO:0000313" key="2">
    <source>
        <dbReference type="Proteomes" id="UP000274046"/>
    </source>
</evidence>
<organism evidence="1 2">
    <name type="scientific">Pedobacter jejuensis</name>
    <dbReference type="NCBI Taxonomy" id="1268550"/>
    <lineage>
        <taxon>Bacteria</taxon>
        <taxon>Pseudomonadati</taxon>
        <taxon>Bacteroidota</taxon>
        <taxon>Sphingobacteriia</taxon>
        <taxon>Sphingobacteriales</taxon>
        <taxon>Sphingobacteriaceae</taxon>
        <taxon>Pedobacter</taxon>
    </lineage>
</organism>